<evidence type="ECO:0000313" key="2">
    <source>
        <dbReference type="EMBL" id="KAK3895734.1"/>
    </source>
</evidence>
<protein>
    <recommendedName>
        <fullName evidence="4">Transmembrane protein</fullName>
    </recommendedName>
</protein>
<gene>
    <name evidence="2" type="ORF">Pcinc_000657</name>
</gene>
<organism evidence="2 3">
    <name type="scientific">Petrolisthes cinctipes</name>
    <name type="common">Flat porcelain crab</name>
    <dbReference type="NCBI Taxonomy" id="88211"/>
    <lineage>
        <taxon>Eukaryota</taxon>
        <taxon>Metazoa</taxon>
        <taxon>Ecdysozoa</taxon>
        <taxon>Arthropoda</taxon>
        <taxon>Crustacea</taxon>
        <taxon>Multicrustacea</taxon>
        <taxon>Malacostraca</taxon>
        <taxon>Eumalacostraca</taxon>
        <taxon>Eucarida</taxon>
        <taxon>Decapoda</taxon>
        <taxon>Pleocyemata</taxon>
        <taxon>Anomura</taxon>
        <taxon>Galatheoidea</taxon>
        <taxon>Porcellanidae</taxon>
        <taxon>Petrolisthes</taxon>
    </lineage>
</organism>
<dbReference type="EMBL" id="JAWQEG010000033">
    <property type="protein sequence ID" value="KAK3895734.1"/>
    <property type="molecule type" value="Genomic_DNA"/>
</dbReference>
<feature type="transmembrane region" description="Helical" evidence="1">
    <location>
        <begin position="31"/>
        <end position="61"/>
    </location>
</feature>
<keyword evidence="1" id="KW-0472">Membrane</keyword>
<dbReference type="Proteomes" id="UP001286313">
    <property type="component" value="Unassembled WGS sequence"/>
</dbReference>
<keyword evidence="1" id="KW-1133">Transmembrane helix</keyword>
<evidence type="ECO:0000256" key="1">
    <source>
        <dbReference type="SAM" id="Phobius"/>
    </source>
</evidence>
<keyword evidence="1" id="KW-0812">Transmembrane</keyword>
<proteinExistence type="predicted"/>
<evidence type="ECO:0000313" key="3">
    <source>
        <dbReference type="Proteomes" id="UP001286313"/>
    </source>
</evidence>
<evidence type="ECO:0008006" key="4">
    <source>
        <dbReference type="Google" id="ProtNLM"/>
    </source>
</evidence>
<comment type="caution">
    <text evidence="2">The sequence shown here is derived from an EMBL/GenBank/DDBJ whole genome shotgun (WGS) entry which is preliminary data.</text>
</comment>
<name>A0AAE1L3X8_PETCI</name>
<sequence>MCWVVGEGVMSEESEGAMFSKCDVGRRSIEVFFFCVFFVIVFFVIVFFVFIIFVIIFFNVFSYGSSTLSFPTDGHLRCLFRTSRTPLSPADSHPRRHLMITTIASQDGPLQRVYD</sequence>
<keyword evidence="3" id="KW-1185">Reference proteome</keyword>
<dbReference type="AlphaFoldDB" id="A0AAE1L3X8"/>
<reference evidence="2" key="1">
    <citation type="submission" date="2023-10" db="EMBL/GenBank/DDBJ databases">
        <title>Genome assemblies of two species of porcelain crab, Petrolisthes cinctipes and Petrolisthes manimaculis (Anomura: Porcellanidae).</title>
        <authorList>
            <person name="Angst P."/>
        </authorList>
    </citation>
    <scope>NUCLEOTIDE SEQUENCE</scope>
    <source>
        <strain evidence="2">PB745_01</strain>
        <tissue evidence="2">Gill</tissue>
    </source>
</reference>
<accession>A0AAE1L3X8</accession>